<dbReference type="Pfam" id="PF12937">
    <property type="entry name" value="F-box-like"/>
    <property type="match status" value="1"/>
</dbReference>
<evidence type="ECO:0000313" key="2">
    <source>
        <dbReference type="EMBL" id="KAF8902433.1"/>
    </source>
</evidence>
<organism evidence="2 3">
    <name type="scientific">Gymnopilus junonius</name>
    <name type="common">Spectacular rustgill mushroom</name>
    <name type="synonym">Gymnopilus spectabilis subsp. junonius</name>
    <dbReference type="NCBI Taxonomy" id="109634"/>
    <lineage>
        <taxon>Eukaryota</taxon>
        <taxon>Fungi</taxon>
        <taxon>Dikarya</taxon>
        <taxon>Basidiomycota</taxon>
        <taxon>Agaricomycotina</taxon>
        <taxon>Agaricomycetes</taxon>
        <taxon>Agaricomycetidae</taxon>
        <taxon>Agaricales</taxon>
        <taxon>Agaricineae</taxon>
        <taxon>Hymenogastraceae</taxon>
        <taxon>Gymnopilus</taxon>
    </lineage>
</organism>
<reference evidence="2" key="1">
    <citation type="submission" date="2020-11" db="EMBL/GenBank/DDBJ databases">
        <authorList>
            <consortium name="DOE Joint Genome Institute"/>
            <person name="Ahrendt S."/>
            <person name="Riley R."/>
            <person name="Andreopoulos W."/>
            <person name="LaButti K."/>
            <person name="Pangilinan J."/>
            <person name="Ruiz-duenas F.J."/>
            <person name="Barrasa J.M."/>
            <person name="Sanchez-Garcia M."/>
            <person name="Camarero S."/>
            <person name="Miyauchi S."/>
            <person name="Serrano A."/>
            <person name="Linde D."/>
            <person name="Babiker R."/>
            <person name="Drula E."/>
            <person name="Ayuso-Fernandez I."/>
            <person name="Pacheco R."/>
            <person name="Padilla G."/>
            <person name="Ferreira P."/>
            <person name="Barriuso J."/>
            <person name="Kellner H."/>
            <person name="Castanera R."/>
            <person name="Alfaro M."/>
            <person name="Ramirez L."/>
            <person name="Pisabarro A.G."/>
            <person name="Kuo A."/>
            <person name="Tritt A."/>
            <person name="Lipzen A."/>
            <person name="He G."/>
            <person name="Yan M."/>
            <person name="Ng V."/>
            <person name="Cullen D."/>
            <person name="Martin F."/>
            <person name="Rosso M.-N."/>
            <person name="Henrissat B."/>
            <person name="Hibbett D."/>
            <person name="Martinez A.T."/>
            <person name="Grigoriev I.V."/>
        </authorList>
    </citation>
    <scope>NUCLEOTIDE SEQUENCE</scope>
    <source>
        <strain evidence="2">AH 44721</strain>
    </source>
</reference>
<sequence>MSNPHVRNDNRADLTSNYSLWDTEDPLNLMSDYDPAKCAIDDGHPCGKCQELGEIQADIRRAYDLLKISAQKRRGVKGKINQVHDHLIRRLPPELISRIFKTRIESSDDLAQDTIENSGAPIRQLPWLSEVDLSAPLILSAVCRGWRQIAFSTPDLWTTVVIYLKPRDIHPSAQHMLQLTQWLDRSKDLPLDIFILEPSYAFEATYLKLFDVIKAYVDRWQSLTLTSGSKTWRKLLGDGTFTLPKTSVLEHLHLRRLSLSVLPVQLDYYLSNITMVTMEYASVSDFFEVIHHCPKLRKLDVNVMIWDDNPESLRLEFPILHGSLEFLRLCAFEEHFKFLLDHLVLSSLNCIVLSFRSGRDSSFPADKLISFLIRSKCPIQTFELWDLDGLHITDSQLIAILEHL</sequence>
<protein>
    <recommendedName>
        <fullName evidence="1">F-box domain-containing protein</fullName>
    </recommendedName>
</protein>
<gene>
    <name evidence="2" type="ORF">CPB84DRAFT_1776068</name>
</gene>
<dbReference type="InterPro" id="IPR001810">
    <property type="entry name" value="F-box_dom"/>
</dbReference>
<accession>A0A9P5NPW9</accession>
<keyword evidence="3" id="KW-1185">Reference proteome</keyword>
<dbReference type="Gene3D" id="1.20.1280.50">
    <property type="match status" value="1"/>
</dbReference>
<name>A0A9P5NPW9_GYMJU</name>
<dbReference type="EMBL" id="JADNYJ010000036">
    <property type="protein sequence ID" value="KAF8902433.1"/>
    <property type="molecule type" value="Genomic_DNA"/>
</dbReference>
<proteinExistence type="predicted"/>
<dbReference type="SUPFAM" id="SSF52047">
    <property type="entry name" value="RNI-like"/>
    <property type="match status" value="1"/>
</dbReference>
<dbReference type="Proteomes" id="UP000724874">
    <property type="component" value="Unassembled WGS sequence"/>
</dbReference>
<evidence type="ECO:0000259" key="1">
    <source>
        <dbReference type="Pfam" id="PF12937"/>
    </source>
</evidence>
<evidence type="ECO:0000313" key="3">
    <source>
        <dbReference type="Proteomes" id="UP000724874"/>
    </source>
</evidence>
<feature type="domain" description="F-box" evidence="1">
    <location>
        <begin position="88"/>
        <end position="162"/>
    </location>
</feature>
<dbReference type="OrthoDB" id="2883378at2759"/>
<dbReference type="AlphaFoldDB" id="A0A9P5NPW9"/>
<comment type="caution">
    <text evidence="2">The sequence shown here is derived from an EMBL/GenBank/DDBJ whole genome shotgun (WGS) entry which is preliminary data.</text>
</comment>